<dbReference type="Proteomes" id="UP000193719">
    <property type="component" value="Unassembled WGS sequence"/>
</dbReference>
<dbReference type="PROSITE" id="PS50174">
    <property type="entry name" value="G_PATCH"/>
    <property type="match status" value="1"/>
</dbReference>
<reference evidence="10 11" key="1">
    <citation type="submission" date="2016-08" db="EMBL/GenBank/DDBJ databases">
        <title>Genomes of anaerobic fungi encode conserved fungal cellulosomes for biomass hydrolysis.</title>
        <authorList>
            <consortium name="DOE Joint Genome Institute"/>
            <person name="Haitjema C.H."/>
            <person name="Gilmore S.P."/>
            <person name="Henske J.K."/>
            <person name="Solomon K.V."/>
            <person name="De Groot R."/>
            <person name="Kuo A."/>
            <person name="Mondo S.J."/>
            <person name="Salamov A.A."/>
            <person name="Labutti K."/>
            <person name="Zhao Z."/>
            <person name="Chiniquy J."/>
            <person name="Barry K."/>
            <person name="Brewer H.M."/>
            <person name="Purvine S.O."/>
            <person name="Wright A.T."/>
            <person name="Boxma B."/>
            <person name="Van Alen T."/>
            <person name="Hackstein J.H."/>
            <person name="Baker S.E."/>
            <person name="Grigoriev I.V."/>
            <person name="O'Malley M.A."/>
        </authorList>
    </citation>
    <scope>NUCLEOTIDE SEQUENCE [LARGE SCALE GENOMIC DNA]</scope>
    <source>
        <strain evidence="11">finn</strain>
    </source>
</reference>
<dbReference type="AlphaFoldDB" id="A0A1Y1VIW9"/>
<keyword evidence="3" id="KW-0863">Zinc-finger</keyword>
<feature type="compositionally biased region" description="Basic and acidic residues" evidence="8">
    <location>
        <begin position="456"/>
        <end position="466"/>
    </location>
</feature>
<keyword evidence="4" id="KW-0862">Zinc</keyword>
<keyword evidence="7" id="KW-0175">Coiled coil</keyword>
<dbReference type="GO" id="GO:0008270">
    <property type="term" value="F:zinc ion binding"/>
    <property type="evidence" value="ECO:0007669"/>
    <property type="project" value="UniProtKB-KW"/>
</dbReference>
<feature type="coiled-coil region" evidence="7">
    <location>
        <begin position="471"/>
        <end position="498"/>
    </location>
</feature>
<dbReference type="SUPFAM" id="SSF54160">
    <property type="entry name" value="Chromo domain-like"/>
    <property type="match status" value="1"/>
</dbReference>
<evidence type="ECO:0000256" key="4">
    <source>
        <dbReference type="ARBA" id="ARBA00022833"/>
    </source>
</evidence>
<dbReference type="GO" id="GO:0001227">
    <property type="term" value="F:DNA-binding transcription repressor activity, RNA polymerase II-specific"/>
    <property type="evidence" value="ECO:0007669"/>
    <property type="project" value="TreeGrafter"/>
</dbReference>
<feature type="domain" description="G-patch" evidence="9">
    <location>
        <begin position="321"/>
        <end position="367"/>
    </location>
</feature>
<evidence type="ECO:0000256" key="2">
    <source>
        <dbReference type="ARBA" id="ARBA00022723"/>
    </source>
</evidence>
<dbReference type="SMART" id="SM00443">
    <property type="entry name" value="G_patch"/>
    <property type="match status" value="1"/>
</dbReference>
<dbReference type="GO" id="GO:0005634">
    <property type="term" value="C:nucleus"/>
    <property type="evidence" value="ECO:0007669"/>
    <property type="project" value="UniProtKB-SubCell"/>
</dbReference>
<dbReference type="Pfam" id="PF01585">
    <property type="entry name" value="G-patch"/>
    <property type="match status" value="1"/>
</dbReference>
<accession>A0A1Y1VIW9</accession>
<evidence type="ECO:0000256" key="6">
    <source>
        <dbReference type="ARBA" id="ARBA00023242"/>
    </source>
</evidence>
<dbReference type="OrthoDB" id="2151338at2759"/>
<evidence type="ECO:0000256" key="3">
    <source>
        <dbReference type="ARBA" id="ARBA00022771"/>
    </source>
</evidence>
<dbReference type="PANTHER" id="PTHR46297">
    <property type="entry name" value="ZINC FINGER CCCH-TYPE WITH G PATCH DOMAIN-CONTAINING PROTEIN"/>
    <property type="match status" value="1"/>
</dbReference>
<feature type="coiled-coil region" evidence="7">
    <location>
        <begin position="362"/>
        <end position="395"/>
    </location>
</feature>
<feature type="region of interest" description="Disordered" evidence="8">
    <location>
        <begin position="430"/>
        <end position="466"/>
    </location>
</feature>
<dbReference type="Gene3D" id="2.30.30.140">
    <property type="match status" value="1"/>
</dbReference>
<evidence type="ECO:0000256" key="8">
    <source>
        <dbReference type="SAM" id="MobiDB-lite"/>
    </source>
</evidence>
<sequence length="543" mass="62663">MEAEYQQTVEQLNQLKEIINLDPTNQEIISLYNDLTKLKELQEASLLEEKKKKLLNIVDDISNYSKYPIQETDTFSDNNVNSTTVTTTSNSTTNNESSTELFNKYILNAENLKEGLKCCIPLENEGHIFFLPGMITEMSSENDTCKVLLITPLNENLIPCKKYNCNMNCNHSHGIEINKSLVLSHNILDTSTITERGICFAKYEDSIWYLARIIKIIENNDTKQIKKFIVKYKGYDGYEEVTPNHIIPVCGMDIENIENEWPDSEDYSTDTDSDTDSDSSIIYSSDIDTIDISSSSNNNISISDTLEIINKSAFGEWEKHTKGIGSLLMKKMGYEEGKGLGLDGEGIVNPIEIVIQPPGKGLDFETDEIEELVIKRKQEQEKRKLNKLKKRQKKRKLNSMESIDSDVFDFLNININKKAKGRLYTIESNKNENQQNENNHDSSNITKENSLKRRKSGIDSKKSKKENNMKLLQVQKHIHDLNQQIEKAKERYERNKIRDKMVAQQYKTKIEEFKKILYTLELKERQIKNSISDSKKLFSKFEF</sequence>
<dbReference type="PANTHER" id="PTHR46297:SF1">
    <property type="entry name" value="ZINC FINGER CCCH-TYPE WITH G PATCH DOMAIN-CONTAINING PROTEIN"/>
    <property type="match status" value="1"/>
</dbReference>
<evidence type="ECO:0000256" key="5">
    <source>
        <dbReference type="ARBA" id="ARBA00023125"/>
    </source>
</evidence>
<dbReference type="STRING" id="1754191.A0A1Y1VIW9"/>
<dbReference type="InterPro" id="IPR016197">
    <property type="entry name" value="Chromo-like_dom_sf"/>
</dbReference>
<evidence type="ECO:0000256" key="1">
    <source>
        <dbReference type="ARBA" id="ARBA00004123"/>
    </source>
</evidence>
<comment type="caution">
    <text evidence="10">The sequence shown here is derived from an EMBL/GenBank/DDBJ whole genome shotgun (WGS) entry which is preliminary data.</text>
</comment>
<keyword evidence="2" id="KW-0479">Metal-binding</keyword>
<evidence type="ECO:0000313" key="11">
    <source>
        <dbReference type="Proteomes" id="UP000193719"/>
    </source>
</evidence>
<feature type="compositionally biased region" description="Low complexity" evidence="8">
    <location>
        <begin position="430"/>
        <end position="444"/>
    </location>
</feature>
<keyword evidence="11" id="KW-1185">Reference proteome</keyword>
<dbReference type="InterPro" id="IPR000467">
    <property type="entry name" value="G_patch_dom"/>
</dbReference>
<keyword evidence="5" id="KW-0238">DNA-binding</keyword>
<dbReference type="EMBL" id="MCFH01000006">
    <property type="protein sequence ID" value="ORX57345.1"/>
    <property type="molecule type" value="Genomic_DNA"/>
</dbReference>
<keyword evidence="6" id="KW-0539">Nucleus</keyword>
<reference evidence="10 11" key="2">
    <citation type="submission" date="2016-08" db="EMBL/GenBank/DDBJ databases">
        <title>Pervasive Adenine N6-methylation of Active Genes in Fungi.</title>
        <authorList>
            <consortium name="DOE Joint Genome Institute"/>
            <person name="Mondo S.J."/>
            <person name="Dannebaum R.O."/>
            <person name="Kuo R.C."/>
            <person name="Labutti K."/>
            <person name="Haridas S."/>
            <person name="Kuo A."/>
            <person name="Salamov A."/>
            <person name="Ahrendt S.R."/>
            <person name="Lipzen A."/>
            <person name="Sullivan W."/>
            <person name="Andreopoulos W.B."/>
            <person name="Clum A."/>
            <person name="Lindquist E."/>
            <person name="Daum C."/>
            <person name="Ramamoorthy G.K."/>
            <person name="Gryganskyi A."/>
            <person name="Culley D."/>
            <person name="Magnuson J.K."/>
            <person name="James T.Y."/>
            <person name="O'Malley M.A."/>
            <person name="Stajich J.E."/>
            <person name="Spatafora J.W."/>
            <person name="Visel A."/>
            <person name="Grigoriev I.V."/>
        </authorList>
    </citation>
    <scope>NUCLEOTIDE SEQUENCE [LARGE SCALE GENOMIC DNA]</scope>
    <source>
        <strain evidence="11">finn</strain>
    </source>
</reference>
<comment type="subcellular location">
    <subcellularLocation>
        <location evidence="1">Nucleus</location>
    </subcellularLocation>
</comment>
<dbReference type="CDD" id="cd20384">
    <property type="entry name" value="Tudor_ZGPAT"/>
    <property type="match status" value="1"/>
</dbReference>
<evidence type="ECO:0000256" key="7">
    <source>
        <dbReference type="SAM" id="Coils"/>
    </source>
</evidence>
<organism evidence="10 11">
    <name type="scientific">Piromyces finnis</name>
    <dbReference type="NCBI Taxonomy" id="1754191"/>
    <lineage>
        <taxon>Eukaryota</taxon>
        <taxon>Fungi</taxon>
        <taxon>Fungi incertae sedis</taxon>
        <taxon>Chytridiomycota</taxon>
        <taxon>Chytridiomycota incertae sedis</taxon>
        <taxon>Neocallimastigomycetes</taxon>
        <taxon>Neocallimastigales</taxon>
        <taxon>Neocallimastigaceae</taxon>
        <taxon>Piromyces</taxon>
    </lineage>
</organism>
<name>A0A1Y1VIW9_9FUNG</name>
<evidence type="ECO:0000259" key="9">
    <source>
        <dbReference type="PROSITE" id="PS50174"/>
    </source>
</evidence>
<gene>
    <name evidence="10" type="ORF">BCR36DRAFT_395425</name>
</gene>
<proteinExistence type="predicted"/>
<evidence type="ECO:0000313" key="10">
    <source>
        <dbReference type="EMBL" id="ORX57345.1"/>
    </source>
</evidence>
<protein>
    <recommendedName>
        <fullName evidence="9">G-patch domain-containing protein</fullName>
    </recommendedName>
</protein>
<dbReference type="GO" id="GO:0000978">
    <property type="term" value="F:RNA polymerase II cis-regulatory region sequence-specific DNA binding"/>
    <property type="evidence" value="ECO:0007669"/>
    <property type="project" value="TreeGrafter"/>
</dbReference>